<sequence>MANDEAIRPYERIFELAYDSVRVDTNDPNQTYLFFPLKRLRKITADTPLPPKRKNERDCLTVAMNDASPSTEPAPKMTFKGFKVGDSHARLTIPVLINPATSKYIIPPNVSLKSFDDVEKWLIEFSKKFELMPSEDANVMLFKTVSAVDAPGAKSVKPKMTYELEGLNVQAWTSPLDARSFFAIFAPPSIPLVVLQAHLKGLESSLGQESCGAAPKKSPVDAASETSLAKFLLTTPDSTVAESSAALINLCSQVSLAKADLDDGKRFIMVSGAVRKCGPNIAAHEGVKDSPLGAAVAAKKYELVKLLLDHGADISARDAELRTPLHIAAGQGDIRALQLLLDCRETRLSGPLNLNVVDSTFRTPLMYAAEARSLDAVRLLLEYGANATARDNQNESALHKLVAGGFDQTIAAELVAAGCSPVALSNFGMTASTYAASRLVVYNMPPAEKLLENVPIMDRQLDMSFSSARHRSSQGAITMDVSLVANRPSFVFQYGLTIHAKSETYIHLRPSIAWVAPHCKCEGPALRRLPPDRDVHGLLQLQPDVLAAESLQLGQSEDGNLWEPTKKTWLVRTFFADTVEPNLRVVMFKEFDQTKPPQIAFFASEWVAKDEILGYDKPKSFHLVQNVLKDHLFNEYRC</sequence>
<feature type="repeat" description="ANK" evidence="3">
    <location>
        <begin position="287"/>
        <end position="319"/>
    </location>
</feature>
<keyword evidence="5" id="KW-1185">Reference proteome</keyword>
<dbReference type="Proteomes" id="UP000192578">
    <property type="component" value="Unassembled WGS sequence"/>
</dbReference>
<dbReference type="PROSITE" id="PS50297">
    <property type="entry name" value="ANK_REP_REGION"/>
    <property type="match status" value="3"/>
</dbReference>
<proteinExistence type="predicted"/>
<evidence type="ECO:0000256" key="1">
    <source>
        <dbReference type="ARBA" id="ARBA00022737"/>
    </source>
</evidence>
<protein>
    <submittedName>
        <fullName evidence="4">Uncharacterized protein</fullName>
    </submittedName>
</protein>
<name>A0A1W0WZJ1_HYPEX</name>
<dbReference type="EMBL" id="MTYJ01000029">
    <property type="protein sequence ID" value="OQV20624.1"/>
    <property type="molecule type" value="Genomic_DNA"/>
</dbReference>
<dbReference type="InterPro" id="IPR036770">
    <property type="entry name" value="Ankyrin_rpt-contain_sf"/>
</dbReference>
<evidence type="ECO:0000313" key="4">
    <source>
        <dbReference type="EMBL" id="OQV20624.1"/>
    </source>
</evidence>
<evidence type="ECO:0000256" key="3">
    <source>
        <dbReference type="PROSITE-ProRule" id="PRU00023"/>
    </source>
</evidence>
<dbReference type="Pfam" id="PF12796">
    <property type="entry name" value="Ank_2"/>
    <property type="match status" value="1"/>
</dbReference>
<dbReference type="PANTHER" id="PTHR24134">
    <property type="entry name" value="ANKYRIN REPEAT-CONTAINING PROTEIN DDB_G0279043"/>
    <property type="match status" value="1"/>
</dbReference>
<comment type="caution">
    <text evidence="4">The sequence shown here is derived from an EMBL/GenBank/DDBJ whole genome shotgun (WGS) entry which is preliminary data.</text>
</comment>
<feature type="repeat" description="ANK" evidence="3">
    <location>
        <begin position="320"/>
        <end position="342"/>
    </location>
</feature>
<keyword evidence="1" id="KW-0677">Repeat</keyword>
<dbReference type="InterPro" id="IPR002110">
    <property type="entry name" value="Ankyrin_rpt"/>
</dbReference>
<accession>A0A1W0WZJ1</accession>
<dbReference type="Gene3D" id="1.25.40.20">
    <property type="entry name" value="Ankyrin repeat-containing domain"/>
    <property type="match status" value="1"/>
</dbReference>
<dbReference type="OrthoDB" id="10252328at2759"/>
<dbReference type="PANTHER" id="PTHR24134:SF9">
    <property type="entry name" value="ANKYRIN REPEAT AND SOCS BOX PROTEIN 8"/>
    <property type="match status" value="1"/>
</dbReference>
<dbReference type="PROSITE" id="PS50088">
    <property type="entry name" value="ANK_REPEAT"/>
    <property type="match status" value="3"/>
</dbReference>
<dbReference type="SUPFAM" id="SSF48403">
    <property type="entry name" value="Ankyrin repeat"/>
    <property type="match status" value="1"/>
</dbReference>
<evidence type="ECO:0000313" key="5">
    <source>
        <dbReference type="Proteomes" id="UP000192578"/>
    </source>
</evidence>
<feature type="repeat" description="ANK" evidence="3">
    <location>
        <begin position="360"/>
        <end position="392"/>
    </location>
</feature>
<dbReference type="SMART" id="SM00248">
    <property type="entry name" value="ANK"/>
    <property type="match status" value="4"/>
</dbReference>
<reference evidence="5" key="1">
    <citation type="submission" date="2017-01" db="EMBL/GenBank/DDBJ databases">
        <title>Comparative genomics of anhydrobiosis in the tardigrade Hypsibius dujardini.</title>
        <authorList>
            <person name="Yoshida Y."/>
            <person name="Koutsovoulos G."/>
            <person name="Laetsch D."/>
            <person name="Stevens L."/>
            <person name="Kumar S."/>
            <person name="Horikawa D."/>
            <person name="Ishino K."/>
            <person name="Komine S."/>
            <person name="Tomita M."/>
            <person name="Blaxter M."/>
            <person name="Arakawa K."/>
        </authorList>
    </citation>
    <scope>NUCLEOTIDE SEQUENCE [LARGE SCALE GENOMIC DNA]</scope>
    <source>
        <strain evidence="5">Z151</strain>
    </source>
</reference>
<dbReference type="AlphaFoldDB" id="A0A1W0WZJ1"/>
<organism evidence="4 5">
    <name type="scientific">Hypsibius exemplaris</name>
    <name type="common">Freshwater tardigrade</name>
    <dbReference type="NCBI Taxonomy" id="2072580"/>
    <lineage>
        <taxon>Eukaryota</taxon>
        <taxon>Metazoa</taxon>
        <taxon>Ecdysozoa</taxon>
        <taxon>Tardigrada</taxon>
        <taxon>Eutardigrada</taxon>
        <taxon>Parachela</taxon>
        <taxon>Hypsibioidea</taxon>
        <taxon>Hypsibiidae</taxon>
        <taxon>Hypsibius</taxon>
    </lineage>
</organism>
<keyword evidence="2 3" id="KW-0040">ANK repeat</keyword>
<gene>
    <name evidence="4" type="ORF">BV898_05442</name>
</gene>
<evidence type="ECO:0000256" key="2">
    <source>
        <dbReference type="ARBA" id="ARBA00023043"/>
    </source>
</evidence>